<protein>
    <recommendedName>
        <fullName evidence="2">DUF7847 domain-containing protein</fullName>
    </recommendedName>
</protein>
<accession>A0ABD6D405</accession>
<feature type="transmembrane region" description="Helical" evidence="1">
    <location>
        <begin position="139"/>
        <end position="162"/>
    </location>
</feature>
<organism evidence="3 4">
    <name type="scientific">Halohasta litorea</name>
    <dbReference type="NCBI Taxonomy" id="869891"/>
    <lineage>
        <taxon>Archaea</taxon>
        <taxon>Methanobacteriati</taxon>
        <taxon>Methanobacteriota</taxon>
        <taxon>Stenosarchaea group</taxon>
        <taxon>Halobacteria</taxon>
        <taxon>Halobacteriales</taxon>
        <taxon>Haloferacaceae</taxon>
        <taxon>Halohasta</taxon>
    </lineage>
</organism>
<keyword evidence="1" id="KW-0812">Transmembrane</keyword>
<dbReference type="Pfam" id="PF25231">
    <property type="entry name" value="DUF7847"/>
    <property type="match status" value="1"/>
</dbReference>
<dbReference type="RefSeq" id="WP_256394643.1">
    <property type="nucleotide sequence ID" value="NZ_JANHDJ010000001.1"/>
</dbReference>
<keyword evidence="1" id="KW-1133">Transmembrane helix</keyword>
<dbReference type="EMBL" id="JBHUDM010000001">
    <property type="protein sequence ID" value="MFD1640954.1"/>
    <property type="molecule type" value="Genomic_DNA"/>
</dbReference>
<reference evidence="3 4" key="1">
    <citation type="journal article" date="2019" name="Int. J. Syst. Evol. Microbiol.">
        <title>The Global Catalogue of Microorganisms (GCM) 10K type strain sequencing project: providing services to taxonomists for standard genome sequencing and annotation.</title>
        <authorList>
            <consortium name="The Broad Institute Genomics Platform"/>
            <consortium name="The Broad Institute Genome Sequencing Center for Infectious Disease"/>
            <person name="Wu L."/>
            <person name="Ma J."/>
        </authorList>
    </citation>
    <scope>NUCLEOTIDE SEQUENCE [LARGE SCALE GENOMIC DNA]</scope>
    <source>
        <strain evidence="3 4">CGMCC 1.10593</strain>
    </source>
</reference>
<feature type="domain" description="DUF7847" evidence="2">
    <location>
        <begin position="1"/>
        <end position="276"/>
    </location>
</feature>
<gene>
    <name evidence="3" type="ORF">ACFSBW_03570</name>
</gene>
<dbReference type="AlphaFoldDB" id="A0ABD6D405"/>
<feature type="transmembrane region" description="Helical" evidence="1">
    <location>
        <begin position="92"/>
        <end position="119"/>
    </location>
</feature>
<sequence>MVVISALGTAGSAVKRNPILFVVVAAFGLFQVPGLVAQSIDPLLGSVVSLGVSGVLVLLMPFFFGGLIAMANEAIDGRTEVGTLLDAGKDNYLSILAVSLGLLAFYIVLWLFTIVTIAVSGAFAIGFGSGGGGVGFSPAVLVVVAVVGLFGLLVYFGVVFFLQFYAHAIVLDGVGAVDGVKRSVRAVRRNLSTVFGYNLITGIVGAGVGLLTGAISILSNPSFTASPGATTPMSGVAESVPTIGTAGVVGLTLVVVLLSAGVGGLFAAYSTAVYRSIRPTV</sequence>
<feature type="transmembrane region" description="Helical" evidence="1">
    <location>
        <begin position="47"/>
        <end position="71"/>
    </location>
</feature>
<feature type="transmembrane region" description="Helical" evidence="1">
    <location>
        <begin position="195"/>
        <end position="218"/>
    </location>
</feature>
<evidence type="ECO:0000313" key="3">
    <source>
        <dbReference type="EMBL" id="MFD1640954.1"/>
    </source>
</evidence>
<evidence type="ECO:0000313" key="4">
    <source>
        <dbReference type="Proteomes" id="UP001597052"/>
    </source>
</evidence>
<feature type="transmembrane region" description="Helical" evidence="1">
    <location>
        <begin position="243"/>
        <end position="269"/>
    </location>
</feature>
<evidence type="ECO:0000259" key="2">
    <source>
        <dbReference type="Pfam" id="PF25231"/>
    </source>
</evidence>
<keyword evidence="1" id="KW-0472">Membrane</keyword>
<proteinExistence type="predicted"/>
<name>A0ABD6D405_9EURY</name>
<comment type="caution">
    <text evidence="3">The sequence shown here is derived from an EMBL/GenBank/DDBJ whole genome shotgun (WGS) entry which is preliminary data.</text>
</comment>
<keyword evidence="4" id="KW-1185">Reference proteome</keyword>
<dbReference type="InterPro" id="IPR057169">
    <property type="entry name" value="DUF7847"/>
</dbReference>
<evidence type="ECO:0000256" key="1">
    <source>
        <dbReference type="SAM" id="Phobius"/>
    </source>
</evidence>
<dbReference type="Proteomes" id="UP001597052">
    <property type="component" value="Unassembled WGS sequence"/>
</dbReference>